<proteinExistence type="inferred from homology"/>
<dbReference type="AlphaFoldDB" id="A0A7S1A475"/>
<evidence type="ECO:0000256" key="1">
    <source>
        <dbReference type="ARBA" id="ARBA00010456"/>
    </source>
</evidence>
<reference evidence="4" key="1">
    <citation type="submission" date="2021-01" db="EMBL/GenBank/DDBJ databases">
        <authorList>
            <person name="Corre E."/>
            <person name="Pelletier E."/>
            <person name="Niang G."/>
            <person name="Scheremetjew M."/>
            <person name="Finn R."/>
            <person name="Kale V."/>
            <person name="Holt S."/>
            <person name="Cochrane G."/>
            <person name="Meng A."/>
            <person name="Brown T."/>
            <person name="Cohen L."/>
        </authorList>
    </citation>
    <scope>NUCLEOTIDE SEQUENCE</scope>
</reference>
<dbReference type="GO" id="GO:0009166">
    <property type="term" value="P:nucleotide catabolic process"/>
    <property type="evidence" value="ECO:0007669"/>
    <property type="project" value="InterPro"/>
</dbReference>
<dbReference type="Gene3D" id="3.40.50.1580">
    <property type="entry name" value="Nucleoside phosphorylase domain"/>
    <property type="match status" value="1"/>
</dbReference>
<feature type="binding site" evidence="2">
    <location>
        <begin position="152"/>
        <end position="155"/>
    </location>
    <ligand>
        <name>phosphate</name>
        <dbReference type="ChEBI" id="CHEBI:43474"/>
    </ligand>
</feature>
<name>A0A7S1A475_NOCSC</name>
<protein>
    <recommendedName>
        <fullName evidence="3">Nucleoside phosphorylase domain-containing protein</fullName>
    </recommendedName>
</protein>
<dbReference type="InterPro" id="IPR035994">
    <property type="entry name" value="Nucleoside_phosphorylase_sf"/>
</dbReference>
<organism evidence="4">
    <name type="scientific">Noctiluca scintillans</name>
    <name type="common">Sea sparkle</name>
    <name type="synonym">Red tide dinoflagellate</name>
    <dbReference type="NCBI Taxonomy" id="2966"/>
    <lineage>
        <taxon>Eukaryota</taxon>
        <taxon>Sar</taxon>
        <taxon>Alveolata</taxon>
        <taxon>Dinophyceae</taxon>
        <taxon>Noctilucales</taxon>
        <taxon>Noctilucaceae</taxon>
        <taxon>Noctiluca</taxon>
    </lineage>
</organism>
<sequence length="330" mass="36039">MAQGFSSCAQGHTQHLSVQLMGSEMESGTQGTPVLPEHLRNKHLDTLVEEHFFHIEDATLNAKADLGTLLGDVKVVLMGGAADRAEKIAVRLSTAFGWPVQPLGMRERYSLFKVGPVISMNHGIGSPSLMIILHELTKVLQRAGCKDVTYIRIGTSGGIGVTPGTIVVTSEGVNCELESVYEMTVLGKRRRLPAVFDKDLAEELAAVGKRLDFPVLVAKTMATDDYYEEQGRLDGAVDCQYSESEKMEWIQKVCEYGVRNMEMEGTALAAFCNRTGVRAAMVCAALLDRTKGDQTPDQASPEQMGQWVSNSQELVVEWLRGKFTPLTTAA</sequence>
<feature type="domain" description="Nucleoside phosphorylase" evidence="3">
    <location>
        <begin position="74"/>
        <end position="318"/>
    </location>
</feature>
<dbReference type="GO" id="GO:0005829">
    <property type="term" value="C:cytosol"/>
    <property type="evidence" value="ECO:0007669"/>
    <property type="project" value="TreeGrafter"/>
</dbReference>
<dbReference type="EMBL" id="HBFQ01023287">
    <property type="protein sequence ID" value="CAD8841990.1"/>
    <property type="molecule type" value="Transcribed_RNA"/>
</dbReference>
<evidence type="ECO:0000313" key="4">
    <source>
        <dbReference type="EMBL" id="CAD8841990.1"/>
    </source>
</evidence>
<dbReference type="GO" id="GO:0006218">
    <property type="term" value="P:uridine catabolic process"/>
    <property type="evidence" value="ECO:0007669"/>
    <property type="project" value="TreeGrafter"/>
</dbReference>
<gene>
    <name evidence="4" type="ORF">NSCI0253_LOCUS16338</name>
</gene>
<dbReference type="PANTHER" id="PTHR43691">
    <property type="entry name" value="URIDINE PHOSPHORYLASE"/>
    <property type="match status" value="1"/>
</dbReference>
<comment type="similarity">
    <text evidence="1">Belongs to the PNP/UDP phosphorylase family.</text>
</comment>
<dbReference type="InterPro" id="IPR010059">
    <property type="entry name" value="Uridine_phosphorylase_euk"/>
</dbReference>
<evidence type="ECO:0000259" key="3">
    <source>
        <dbReference type="Pfam" id="PF01048"/>
    </source>
</evidence>
<dbReference type="GO" id="GO:0004850">
    <property type="term" value="F:uridine phosphorylase activity"/>
    <property type="evidence" value="ECO:0007669"/>
    <property type="project" value="InterPro"/>
</dbReference>
<accession>A0A7S1A475</accession>
<feature type="binding site" evidence="2">
    <location>
        <position position="232"/>
    </location>
    <ligand>
        <name>substrate</name>
    </ligand>
</feature>
<feature type="binding site" evidence="2">
    <location>
        <position position="230"/>
    </location>
    <ligand>
        <name>substrate</name>
    </ligand>
</feature>
<dbReference type="PANTHER" id="PTHR43691:SF11">
    <property type="entry name" value="FI09636P-RELATED"/>
    <property type="match status" value="1"/>
</dbReference>
<dbReference type="InterPro" id="IPR000845">
    <property type="entry name" value="Nucleoside_phosphorylase_d"/>
</dbReference>
<dbReference type="Pfam" id="PF01048">
    <property type="entry name" value="PNP_UDP_1"/>
    <property type="match status" value="1"/>
</dbReference>
<evidence type="ECO:0000256" key="2">
    <source>
        <dbReference type="PIRSR" id="PIRSR610059-50"/>
    </source>
</evidence>
<dbReference type="SUPFAM" id="SSF53167">
    <property type="entry name" value="Purine and uridine phosphorylases"/>
    <property type="match status" value="1"/>
</dbReference>
<feature type="binding site" evidence="2">
    <location>
        <position position="108"/>
    </location>
    <ligand>
        <name>phosphate</name>
        <dbReference type="ChEBI" id="CHEBI:43474"/>
    </ligand>
</feature>
<dbReference type="NCBIfam" id="TIGR01719">
    <property type="entry name" value="euk_UDPppase"/>
    <property type="match status" value="1"/>
</dbReference>